<evidence type="ECO:0000313" key="1">
    <source>
        <dbReference type="EMBL" id="KAJ9115976.1"/>
    </source>
</evidence>
<protein>
    <submittedName>
        <fullName evidence="1">Uncharacterized protein</fullName>
    </submittedName>
</protein>
<keyword evidence="2" id="KW-1185">Reference proteome</keyword>
<sequence>MRSFKNLTHATPEQLALCPGLGDIKVRRLFDAFNLPFKVGASSRSSRSRPSAKPSTSVPQSNTTSKVKEKATGSTRANVNHNSRPDEQLTLSDVGVSMGLAEKGLGSDDSDSRIKKRKRPSNEVVVIDDDEDDVVAESRGIAGQAVEGSPDWPDMGSENGDEEVGGGKKVWKDPLSLSDDDD</sequence>
<evidence type="ECO:0000313" key="2">
    <source>
        <dbReference type="Proteomes" id="UP001243375"/>
    </source>
</evidence>
<organism evidence="1 2">
    <name type="scientific">Naganishia vaughanmartiniae</name>
    <dbReference type="NCBI Taxonomy" id="1424756"/>
    <lineage>
        <taxon>Eukaryota</taxon>
        <taxon>Fungi</taxon>
        <taxon>Dikarya</taxon>
        <taxon>Basidiomycota</taxon>
        <taxon>Agaricomycotina</taxon>
        <taxon>Tremellomycetes</taxon>
        <taxon>Filobasidiales</taxon>
        <taxon>Filobasidiaceae</taxon>
        <taxon>Naganishia</taxon>
    </lineage>
</organism>
<name>A0ACC2WYU7_9TREE</name>
<gene>
    <name evidence="1" type="ORF">QFC22_005119</name>
</gene>
<comment type="caution">
    <text evidence="1">The sequence shown here is derived from an EMBL/GenBank/DDBJ whole genome shotgun (WGS) entry which is preliminary data.</text>
</comment>
<proteinExistence type="predicted"/>
<accession>A0ACC2WYU7</accession>
<dbReference type="Proteomes" id="UP001243375">
    <property type="component" value="Unassembled WGS sequence"/>
</dbReference>
<reference evidence="1" key="1">
    <citation type="submission" date="2023-04" db="EMBL/GenBank/DDBJ databases">
        <title>Draft Genome sequencing of Naganishia species isolated from polar environments using Oxford Nanopore Technology.</title>
        <authorList>
            <person name="Leo P."/>
            <person name="Venkateswaran K."/>
        </authorList>
    </citation>
    <scope>NUCLEOTIDE SEQUENCE</scope>
    <source>
        <strain evidence="1">MNA-CCFEE 5425</strain>
    </source>
</reference>
<dbReference type="EMBL" id="JASBWU010000015">
    <property type="protein sequence ID" value="KAJ9115976.1"/>
    <property type="molecule type" value="Genomic_DNA"/>
</dbReference>